<dbReference type="OrthoDB" id="2758348at2759"/>
<keyword evidence="1" id="KW-0472">Membrane</keyword>
<dbReference type="EMBL" id="KZ857414">
    <property type="protein sequence ID" value="RDX48075.1"/>
    <property type="molecule type" value="Genomic_DNA"/>
</dbReference>
<accession>A0A371D6B2</accession>
<evidence type="ECO:0000313" key="3">
    <source>
        <dbReference type="Proteomes" id="UP000256964"/>
    </source>
</evidence>
<gene>
    <name evidence="2" type="ORF">OH76DRAFT_697076</name>
</gene>
<organism evidence="2 3">
    <name type="scientific">Lentinus brumalis</name>
    <dbReference type="NCBI Taxonomy" id="2498619"/>
    <lineage>
        <taxon>Eukaryota</taxon>
        <taxon>Fungi</taxon>
        <taxon>Dikarya</taxon>
        <taxon>Basidiomycota</taxon>
        <taxon>Agaricomycotina</taxon>
        <taxon>Agaricomycetes</taxon>
        <taxon>Polyporales</taxon>
        <taxon>Polyporaceae</taxon>
        <taxon>Lentinus</taxon>
    </lineage>
</organism>
<name>A0A371D6B2_9APHY</name>
<evidence type="ECO:0000256" key="1">
    <source>
        <dbReference type="SAM" id="Phobius"/>
    </source>
</evidence>
<keyword evidence="1" id="KW-1133">Transmembrane helix</keyword>
<sequence length="442" mass="47537">MAVLYGSTASSRAIASDSASFFTPSLTIGIVITAAVLLTVIITITVNLCALRWHTGNAQDDLERQDVKTGSYSPVWSSFAGPLSRPSSRQAQHVLPLPVLQILPHHRPRRQRLRDALMFWRMPQHSAPNTKLDVEAKVREETLSIESAESVGLWQRFLSSFRRAAVIPQIVVIHPFDVSHFDDPSSATVSPISSPGSIVSELASPMPLTPILASSSFPAVVFLARAELQSGAVPAHAGPVEVMVTKPALPTQVGLGIIYAGLMSTASSAADIFYDASEFCWDLDVPHCASIKRSVSLRNLELPVDGQPPGFLTVTCVGGLAPSRSAGFVVPSRSSIRFGTFVEALRCEAAARIASRDSVYLDCTLTPSMSVDFDRTLTPSKLVDCDCTLIPSVSADFCVPSRSSKRFDVFVKGLRCEAAARIAASDSVYFDRPASHWNPGLA</sequence>
<protein>
    <submittedName>
        <fullName evidence="2">Uncharacterized protein</fullName>
    </submittedName>
</protein>
<keyword evidence="3" id="KW-1185">Reference proteome</keyword>
<proteinExistence type="predicted"/>
<feature type="transmembrane region" description="Helical" evidence="1">
    <location>
        <begin position="25"/>
        <end position="50"/>
    </location>
</feature>
<evidence type="ECO:0000313" key="2">
    <source>
        <dbReference type="EMBL" id="RDX48075.1"/>
    </source>
</evidence>
<reference evidence="2 3" key="1">
    <citation type="journal article" date="2018" name="Biotechnol. Biofuels">
        <title>Integrative visual omics of the white-rot fungus Polyporus brumalis exposes the biotechnological potential of its oxidative enzymes for delignifying raw plant biomass.</title>
        <authorList>
            <person name="Miyauchi S."/>
            <person name="Rancon A."/>
            <person name="Drula E."/>
            <person name="Hage H."/>
            <person name="Chaduli D."/>
            <person name="Favel A."/>
            <person name="Grisel S."/>
            <person name="Henrissat B."/>
            <person name="Herpoel-Gimbert I."/>
            <person name="Ruiz-Duenas F.J."/>
            <person name="Chevret D."/>
            <person name="Hainaut M."/>
            <person name="Lin J."/>
            <person name="Wang M."/>
            <person name="Pangilinan J."/>
            <person name="Lipzen A."/>
            <person name="Lesage-Meessen L."/>
            <person name="Navarro D."/>
            <person name="Riley R."/>
            <person name="Grigoriev I.V."/>
            <person name="Zhou S."/>
            <person name="Raouche S."/>
            <person name="Rosso M.N."/>
        </authorList>
    </citation>
    <scope>NUCLEOTIDE SEQUENCE [LARGE SCALE GENOMIC DNA]</scope>
    <source>
        <strain evidence="2 3">BRFM 1820</strain>
    </source>
</reference>
<dbReference type="Proteomes" id="UP000256964">
    <property type="component" value="Unassembled WGS sequence"/>
</dbReference>
<keyword evidence="1" id="KW-0812">Transmembrane</keyword>
<dbReference type="AlphaFoldDB" id="A0A371D6B2"/>